<name>A0ABT9B989_9BACT</name>
<keyword evidence="3" id="KW-1185">Reference proteome</keyword>
<protein>
    <submittedName>
        <fullName evidence="2">Uncharacterized protein</fullName>
    </submittedName>
</protein>
<gene>
    <name evidence="2" type="ORF">Q5H93_08440</name>
</gene>
<dbReference type="RefSeq" id="WP_305006074.1">
    <property type="nucleotide sequence ID" value="NZ_JAUQSY010000005.1"/>
</dbReference>
<evidence type="ECO:0000256" key="1">
    <source>
        <dbReference type="SAM" id="MobiDB-lite"/>
    </source>
</evidence>
<accession>A0ABT9B989</accession>
<proteinExistence type="predicted"/>
<comment type="caution">
    <text evidence="2">The sequence shown here is derived from an EMBL/GenBank/DDBJ whole genome shotgun (WGS) entry which is preliminary data.</text>
</comment>
<sequence length="631" mass="67549">MSYLNGLRLHFAGRFQAAPSTVNNDITHFNNATFKPSYQQPQDASGPNGWWNPGGGAEWRLLGCTVTGAWMGGGQAANGDPILGCVVADSDRRAPAKIVDLDPQQQMVSQIWGLEVRICTAAGALLLRGQYEPTGFTDIWDRSHNGGGDSGASSMYQSVLTNLEWGDLRASPFMQALQATAAGPDGRLSIKFNVDGYNMNPTSPEFTRGRIVGTIGPATVDEPKHFVPGRQFVPEAALGSGFFTPTTGLGFCVAQVDTADSCIYLDLGNAVPTTVPGGPMLNQGQLQLVAWVQPDNQNPFFQNIGDPIDYMSPDWYARTAGVVMLPATRALTADELSAVQNNQLGLLLTNGNTRQLTPESPQGLYVRADTFVFRLDAGQTATLDLWATQFGQPLPAAQGPILLQLDPSQLQGGPGEPAVATPTTALTFPAQVQTDANGRATVQVQANDLSSPRDYIDGQVYGLRASLPAIGYDLTDYPLGQWNFVSLLVFDPYTPKEPVTWYDDLQPIFQQYANLYPIMSRFLNLADPQAVWANRELLLMAFGLPITDANTMPVTRDLSGPKRAAILRWLGQSELQMGQPPMTEPQPQALAETAAPTVAGPPAAAPAGAPTGAPRGGKTAAAARRLVLQKP</sequence>
<reference evidence="2" key="1">
    <citation type="submission" date="2023-07" db="EMBL/GenBank/DDBJ databases">
        <authorList>
            <person name="Kim M.K."/>
        </authorList>
    </citation>
    <scope>NUCLEOTIDE SEQUENCE</scope>
    <source>
        <strain evidence="2">ASUV-10-1</strain>
    </source>
</reference>
<dbReference type="EMBL" id="JAUQSY010000005">
    <property type="protein sequence ID" value="MDO7874758.1"/>
    <property type="molecule type" value="Genomic_DNA"/>
</dbReference>
<feature type="region of interest" description="Disordered" evidence="1">
    <location>
        <begin position="578"/>
        <end position="631"/>
    </location>
</feature>
<organism evidence="2 3">
    <name type="scientific">Hymenobacter aranciens</name>
    <dbReference type="NCBI Taxonomy" id="3063996"/>
    <lineage>
        <taxon>Bacteria</taxon>
        <taxon>Pseudomonadati</taxon>
        <taxon>Bacteroidota</taxon>
        <taxon>Cytophagia</taxon>
        <taxon>Cytophagales</taxon>
        <taxon>Hymenobacteraceae</taxon>
        <taxon>Hymenobacter</taxon>
    </lineage>
</organism>
<dbReference type="Proteomes" id="UP001176429">
    <property type="component" value="Unassembled WGS sequence"/>
</dbReference>
<feature type="compositionally biased region" description="Low complexity" evidence="1">
    <location>
        <begin position="591"/>
        <end position="623"/>
    </location>
</feature>
<evidence type="ECO:0000313" key="3">
    <source>
        <dbReference type="Proteomes" id="UP001176429"/>
    </source>
</evidence>
<evidence type="ECO:0000313" key="2">
    <source>
        <dbReference type="EMBL" id="MDO7874758.1"/>
    </source>
</evidence>